<feature type="transmembrane region" description="Helical" evidence="1">
    <location>
        <begin position="99"/>
        <end position="118"/>
    </location>
</feature>
<gene>
    <name evidence="2" type="ORF">CLV96_1149</name>
</gene>
<reference evidence="2 3" key="1">
    <citation type="submission" date="2019-03" db="EMBL/GenBank/DDBJ databases">
        <title>Genomic Encyclopedia of Archaeal and Bacterial Type Strains, Phase II (KMG-II): from individual species to whole genera.</title>
        <authorList>
            <person name="Goeker M."/>
        </authorList>
    </citation>
    <scope>NUCLEOTIDE SEQUENCE [LARGE SCALE GENOMIC DNA]</scope>
    <source>
        <strain evidence="2 3">DSM 21537</strain>
    </source>
</reference>
<evidence type="ECO:0000256" key="1">
    <source>
        <dbReference type="SAM" id="Phobius"/>
    </source>
</evidence>
<evidence type="ECO:0000313" key="2">
    <source>
        <dbReference type="EMBL" id="TDY72163.1"/>
    </source>
</evidence>
<keyword evidence="1" id="KW-0812">Transmembrane</keyword>
<proteinExistence type="predicted"/>
<sequence length="122" mass="13832">MEQPQLEISKNRILNKLSSRISLFGKILIVLGVLYLIGGLVTIKDNYGNIFEGILQIILGYLTTKVSILFKKTSMLENPTIEDLLVALEATTNLYTMQLYFYGFIFFLALFTLLSLAWTNLS</sequence>
<dbReference type="RefSeq" id="WP_004788961.1">
    <property type="nucleotide sequence ID" value="NZ_SORO01000001.1"/>
</dbReference>
<comment type="caution">
    <text evidence="2">The sequence shown here is derived from an EMBL/GenBank/DDBJ whole genome shotgun (WGS) entry which is preliminary data.</text>
</comment>
<evidence type="ECO:0000313" key="3">
    <source>
        <dbReference type="Proteomes" id="UP000294684"/>
    </source>
</evidence>
<dbReference type="OrthoDB" id="332358at2"/>
<name>A0A4R8MSG1_LEPME</name>
<keyword evidence="1" id="KW-1133">Transmembrane helix</keyword>
<feature type="transmembrane region" description="Helical" evidence="1">
    <location>
        <begin position="53"/>
        <end position="70"/>
    </location>
</feature>
<accession>A0A4R8MSG1</accession>
<protein>
    <submittedName>
        <fullName evidence="2">Uncharacterized protein</fullName>
    </submittedName>
</protein>
<dbReference type="STRING" id="1193051.LEP1GSC017_2804"/>
<dbReference type="EMBL" id="SORO01000001">
    <property type="protein sequence ID" value="TDY72163.1"/>
    <property type="molecule type" value="Genomic_DNA"/>
</dbReference>
<feature type="transmembrane region" description="Helical" evidence="1">
    <location>
        <begin position="21"/>
        <end position="41"/>
    </location>
</feature>
<dbReference type="AlphaFoldDB" id="A0A4R8MSG1"/>
<dbReference type="Proteomes" id="UP000294684">
    <property type="component" value="Unassembled WGS sequence"/>
</dbReference>
<organism evidence="2 3">
    <name type="scientific">Leptospira meyeri</name>
    <dbReference type="NCBI Taxonomy" id="29508"/>
    <lineage>
        <taxon>Bacteria</taxon>
        <taxon>Pseudomonadati</taxon>
        <taxon>Spirochaetota</taxon>
        <taxon>Spirochaetia</taxon>
        <taxon>Leptospirales</taxon>
        <taxon>Leptospiraceae</taxon>
        <taxon>Leptospira</taxon>
    </lineage>
</organism>
<keyword evidence="3" id="KW-1185">Reference proteome</keyword>
<dbReference type="GeneID" id="79826480"/>
<keyword evidence="1" id="KW-0472">Membrane</keyword>